<dbReference type="Pfam" id="PF00148">
    <property type="entry name" value="Oxidored_nitro"/>
    <property type="match status" value="1"/>
</dbReference>
<dbReference type="CDD" id="cd01965">
    <property type="entry name" value="Nitrogenase_MoFe_beta_like"/>
    <property type="match status" value="1"/>
</dbReference>
<dbReference type="PANTHER" id="PTHR33712">
    <property type="entry name" value="LIGHT-INDEPENDENT PROTOCHLOROPHYLLIDE REDUCTASE SUBUNIT B"/>
    <property type="match status" value="1"/>
</dbReference>
<keyword evidence="2" id="KW-0472">Membrane</keyword>
<dbReference type="SUPFAM" id="SSF53807">
    <property type="entry name" value="Helical backbone' metal receptor"/>
    <property type="match status" value="1"/>
</dbReference>
<dbReference type="PROSITE" id="PS00090">
    <property type="entry name" value="NITROGENASE_1_2"/>
    <property type="match status" value="1"/>
</dbReference>
<dbReference type="InterPro" id="IPR000510">
    <property type="entry name" value="Nase/OxRdtase_comp1"/>
</dbReference>
<keyword evidence="4" id="KW-0560">Oxidoreductase</keyword>
<evidence type="ECO:0000259" key="3">
    <source>
        <dbReference type="Pfam" id="PF00148"/>
    </source>
</evidence>
<evidence type="ECO:0000256" key="1">
    <source>
        <dbReference type="ARBA" id="ARBA00023231"/>
    </source>
</evidence>
<accession>A0A644T7L2</accession>
<reference evidence="4" key="1">
    <citation type="submission" date="2019-08" db="EMBL/GenBank/DDBJ databases">
        <authorList>
            <person name="Kucharzyk K."/>
            <person name="Murdoch R.W."/>
            <person name="Higgins S."/>
            <person name="Loffler F."/>
        </authorList>
    </citation>
    <scope>NUCLEOTIDE SEQUENCE</scope>
</reference>
<proteinExistence type="predicted"/>
<protein>
    <submittedName>
        <fullName evidence="4">Nitrogenase molybdenum-iron protein beta chain</fullName>
        <ecNumber evidence="4">1.18.6.1</ecNumber>
    </submittedName>
</protein>
<organism evidence="4">
    <name type="scientific">bioreactor metagenome</name>
    <dbReference type="NCBI Taxonomy" id="1076179"/>
    <lineage>
        <taxon>unclassified sequences</taxon>
        <taxon>metagenomes</taxon>
        <taxon>ecological metagenomes</taxon>
    </lineage>
</organism>
<dbReference type="InterPro" id="IPR000318">
    <property type="entry name" value="Nase_comp1_CS"/>
</dbReference>
<feature type="domain" description="Nitrogenase/oxidoreductase component 1" evidence="3">
    <location>
        <begin position="20"/>
        <end position="447"/>
    </location>
</feature>
<dbReference type="PANTHER" id="PTHR33712:SF7">
    <property type="entry name" value="LIGHT-INDEPENDENT PROTOCHLOROPHYLLIDE REDUCTASE SUBUNIT B"/>
    <property type="match status" value="1"/>
</dbReference>
<dbReference type="AlphaFoldDB" id="A0A644T7L2"/>
<sequence>MSVNVYKRDRQVIIDPLVTCMPLGAMWAILGINHGMPLVQGSQGCSTFARYHLARHFREPIEIAVSSFHESTAVFGGKKNLSMSLKTLIQRQDPELIGVITTCSSEIIGDDVYGFVDSNKQELKELGYDNTEIIPINTPSFAGSHFAGYDVAIDSLIKNLAVPNDNIENDNNNNINIIPGLLNPGDVNEIKHMLDSMYVPYTMLTDISETFNSPLNPKKQETPYFGKGGTTVNEMKNVSASSGTVSIAKYAKTGAETLEQTHKVPAVTDNLPPIGIKGTDEFLKTVNKLSGYEIIDTLMTERGLTLDLMADVSARYLAGRKAVIFGDPTLVTGLASLIMELGMEVVMVTTGSEEKTFPTDIESISKNQSIDVFQEGDLKVVEDYVKDKDNGVELILGSSEARFINYDTGIPLVRFGFPVYDRVGYHSQPIVGYRGAKRVIEMITNEVLSKYYEEKHWKLQQ</sequence>
<dbReference type="GO" id="GO:0016163">
    <property type="term" value="F:nitrogenase activity"/>
    <property type="evidence" value="ECO:0007669"/>
    <property type="project" value="UniProtKB-EC"/>
</dbReference>
<dbReference type="Gene3D" id="3.40.50.1980">
    <property type="entry name" value="Nitrogenase molybdenum iron protein domain"/>
    <property type="match status" value="3"/>
</dbReference>
<gene>
    <name evidence="4" type="primary">nifK_2</name>
    <name evidence="4" type="ORF">SDC9_07500</name>
</gene>
<evidence type="ECO:0000313" key="4">
    <source>
        <dbReference type="EMBL" id="MPL61911.1"/>
    </source>
</evidence>
<feature type="transmembrane region" description="Helical" evidence="2">
    <location>
        <begin position="12"/>
        <end position="30"/>
    </location>
</feature>
<keyword evidence="1" id="KW-0535">Nitrogen fixation</keyword>
<evidence type="ECO:0000256" key="2">
    <source>
        <dbReference type="SAM" id="Phobius"/>
    </source>
</evidence>
<keyword evidence="2" id="KW-0812">Transmembrane</keyword>
<dbReference type="EC" id="1.18.6.1" evidence="4"/>
<comment type="caution">
    <text evidence="4">The sequence shown here is derived from an EMBL/GenBank/DDBJ whole genome shotgun (WGS) entry which is preliminary data.</text>
</comment>
<name>A0A644T7L2_9ZZZZ</name>
<dbReference type="Gene3D" id="1.20.89.10">
    <property type="entry name" value="Nitrogenase Molybdenum-iron Protein, subunit B, domain 4"/>
    <property type="match status" value="1"/>
</dbReference>
<dbReference type="EMBL" id="VSSQ01000016">
    <property type="protein sequence ID" value="MPL61911.1"/>
    <property type="molecule type" value="Genomic_DNA"/>
</dbReference>
<keyword evidence="2" id="KW-1133">Transmembrane helix</keyword>
<dbReference type="InterPro" id="IPR050152">
    <property type="entry name" value="ChlB/BchB/BchZ"/>
</dbReference>